<sequence>PVPAAQATAVDHPAPPRPPRTNPAARPWLDIAGDRYPLLGSLTIIGRDEGADIVVDDAGVSRRHSEIRVTNDGPHLVTSIRDLNSTNGTFVNGDRITSQRLEDGDRITLGRTSATFRAGRR</sequence>
<reference evidence="5" key="1">
    <citation type="submission" date="2013-08" db="EMBL/GenBank/DDBJ databases">
        <title>Intrasporangium oryzae NRRL B-24470.</title>
        <authorList>
            <person name="Liu H."/>
            <person name="Wang G."/>
        </authorList>
    </citation>
    <scope>NUCLEOTIDE SEQUENCE [LARGE SCALE GENOMIC DNA]</scope>
    <source>
        <strain evidence="5">Q5-1</strain>
    </source>
</reference>
<dbReference type="Proteomes" id="UP000019494">
    <property type="component" value="Unassembled WGS sequence"/>
</dbReference>
<comment type="caution">
    <text evidence="4">The sequence shown here is derived from an EMBL/GenBank/DDBJ whole genome shotgun (WGS) entry which is preliminary data.</text>
</comment>
<dbReference type="PROSITE" id="PS50006">
    <property type="entry name" value="FHA_DOMAIN"/>
    <property type="match status" value="1"/>
</dbReference>
<dbReference type="EMBL" id="AWQS01000616">
    <property type="protein sequence ID" value="EWT01051.1"/>
    <property type="molecule type" value="Genomic_DNA"/>
</dbReference>
<protein>
    <submittedName>
        <fullName evidence="4">Signal peptide protein</fullName>
    </submittedName>
</protein>
<feature type="non-terminal residue" evidence="4">
    <location>
        <position position="121"/>
    </location>
</feature>
<gene>
    <name evidence="4" type="ORF">N864_20510</name>
</gene>
<organism evidence="4 5">
    <name type="scientific">Intrasporangium chromatireducens Q5-1</name>
    <dbReference type="NCBI Taxonomy" id="584657"/>
    <lineage>
        <taxon>Bacteria</taxon>
        <taxon>Bacillati</taxon>
        <taxon>Actinomycetota</taxon>
        <taxon>Actinomycetes</taxon>
        <taxon>Micrococcales</taxon>
        <taxon>Intrasporangiaceae</taxon>
        <taxon>Intrasporangium</taxon>
    </lineage>
</organism>
<evidence type="ECO:0000313" key="5">
    <source>
        <dbReference type="Proteomes" id="UP000019494"/>
    </source>
</evidence>
<dbReference type="SMART" id="SM00240">
    <property type="entry name" value="FHA"/>
    <property type="match status" value="1"/>
</dbReference>
<proteinExistence type="predicted"/>
<dbReference type="AlphaFoldDB" id="W9G4K7"/>
<feature type="region of interest" description="Disordered" evidence="2">
    <location>
        <begin position="1"/>
        <end position="27"/>
    </location>
</feature>
<dbReference type="Pfam" id="PF00498">
    <property type="entry name" value="FHA"/>
    <property type="match status" value="1"/>
</dbReference>
<dbReference type="InterPro" id="IPR008984">
    <property type="entry name" value="SMAD_FHA_dom_sf"/>
</dbReference>
<evidence type="ECO:0000256" key="1">
    <source>
        <dbReference type="ARBA" id="ARBA00022553"/>
    </source>
</evidence>
<dbReference type="CDD" id="cd00060">
    <property type="entry name" value="FHA"/>
    <property type="match status" value="1"/>
</dbReference>
<feature type="domain" description="FHA" evidence="3">
    <location>
        <begin position="43"/>
        <end position="96"/>
    </location>
</feature>
<dbReference type="RefSeq" id="WP_034723223.1">
    <property type="nucleotide sequence ID" value="NZ_AWQS01000616.1"/>
</dbReference>
<dbReference type="SUPFAM" id="SSF49879">
    <property type="entry name" value="SMAD/FHA domain"/>
    <property type="match status" value="1"/>
</dbReference>
<feature type="non-terminal residue" evidence="4">
    <location>
        <position position="1"/>
    </location>
</feature>
<dbReference type="Gene3D" id="2.60.200.20">
    <property type="match status" value="1"/>
</dbReference>
<dbReference type="InterPro" id="IPR050923">
    <property type="entry name" value="Cell_Proc_Reg/RNA_Proc"/>
</dbReference>
<name>W9G4K7_9MICO</name>
<evidence type="ECO:0000313" key="4">
    <source>
        <dbReference type="EMBL" id="EWT01051.1"/>
    </source>
</evidence>
<dbReference type="InterPro" id="IPR000253">
    <property type="entry name" value="FHA_dom"/>
</dbReference>
<dbReference type="PANTHER" id="PTHR23308">
    <property type="entry name" value="NUCLEAR INHIBITOR OF PROTEIN PHOSPHATASE-1"/>
    <property type="match status" value="1"/>
</dbReference>
<evidence type="ECO:0000256" key="2">
    <source>
        <dbReference type="SAM" id="MobiDB-lite"/>
    </source>
</evidence>
<dbReference type="OrthoDB" id="151099at2"/>
<keyword evidence="1" id="KW-0597">Phosphoprotein</keyword>
<evidence type="ECO:0000259" key="3">
    <source>
        <dbReference type="PROSITE" id="PS50006"/>
    </source>
</evidence>
<accession>W9G4K7</accession>
<keyword evidence="5" id="KW-1185">Reference proteome</keyword>